<keyword evidence="4 6" id="KW-0472">Membrane</keyword>
<dbReference type="OrthoDB" id="5348404at2759"/>
<dbReference type="GO" id="GO:1900458">
    <property type="term" value="P:negative regulation of brassinosteroid mediated signaling pathway"/>
    <property type="evidence" value="ECO:0000318"/>
    <property type="project" value="GO_Central"/>
</dbReference>
<feature type="transmembrane region" description="Helical" evidence="6">
    <location>
        <begin position="185"/>
        <end position="205"/>
    </location>
</feature>
<feature type="region of interest" description="Disordered" evidence="5">
    <location>
        <begin position="459"/>
        <end position="620"/>
    </location>
</feature>
<accession>A0A2K1JMD1</accession>
<dbReference type="EnsemblPlants" id="Pp3c13_18320V3.1">
    <property type="protein sequence ID" value="Pp3c13_18320V3.1"/>
    <property type="gene ID" value="Pp3c13_18320"/>
</dbReference>
<feature type="transmembrane region" description="Helical" evidence="6">
    <location>
        <begin position="217"/>
        <end position="242"/>
    </location>
</feature>
<feature type="transmembrane region" description="Helical" evidence="6">
    <location>
        <begin position="37"/>
        <end position="60"/>
    </location>
</feature>
<feature type="transmembrane region" description="Helical" evidence="6">
    <location>
        <begin position="305"/>
        <end position="326"/>
    </location>
</feature>
<dbReference type="GO" id="GO:0022857">
    <property type="term" value="F:transmembrane transporter activity"/>
    <property type="evidence" value="ECO:0000318"/>
    <property type="project" value="GO_Central"/>
</dbReference>
<evidence type="ECO:0000256" key="5">
    <source>
        <dbReference type="SAM" id="MobiDB-lite"/>
    </source>
</evidence>
<gene>
    <name evidence="8" type="primary">LOC112290390</name>
    <name evidence="7" type="ORF">PHYPA_017541</name>
</gene>
<dbReference type="EnsemblPlants" id="Pp3c13_18320V3.5">
    <property type="protein sequence ID" value="Pp3c13_18320V3.5"/>
    <property type="gene ID" value="Pp3c13_18320"/>
</dbReference>
<feature type="compositionally biased region" description="Basic and acidic residues" evidence="5">
    <location>
        <begin position="560"/>
        <end position="606"/>
    </location>
</feature>
<dbReference type="PaxDb" id="3218-PP1S142_10V6.1"/>
<dbReference type="GO" id="GO:0098876">
    <property type="term" value="P:vesicle-mediated transport to the plasma membrane"/>
    <property type="evidence" value="ECO:0000318"/>
    <property type="project" value="GO_Central"/>
</dbReference>
<dbReference type="GeneID" id="112290390"/>
<evidence type="ECO:0000313" key="7">
    <source>
        <dbReference type="EMBL" id="PNR42711.1"/>
    </source>
</evidence>
<evidence type="ECO:0000256" key="4">
    <source>
        <dbReference type="ARBA" id="ARBA00023136"/>
    </source>
</evidence>
<reference evidence="7 9" key="2">
    <citation type="journal article" date="2018" name="Plant J.">
        <title>The Physcomitrella patens chromosome-scale assembly reveals moss genome structure and evolution.</title>
        <authorList>
            <person name="Lang D."/>
            <person name="Ullrich K.K."/>
            <person name="Murat F."/>
            <person name="Fuchs J."/>
            <person name="Jenkins J."/>
            <person name="Haas F.B."/>
            <person name="Piednoel M."/>
            <person name="Gundlach H."/>
            <person name="Van Bel M."/>
            <person name="Meyberg R."/>
            <person name="Vives C."/>
            <person name="Morata J."/>
            <person name="Symeonidi A."/>
            <person name="Hiss M."/>
            <person name="Muchero W."/>
            <person name="Kamisugi Y."/>
            <person name="Saleh O."/>
            <person name="Blanc G."/>
            <person name="Decker E.L."/>
            <person name="van Gessel N."/>
            <person name="Grimwood J."/>
            <person name="Hayes R.D."/>
            <person name="Graham S.W."/>
            <person name="Gunter L.E."/>
            <person name="McDaniel S.F."/>
            <person name="Hoernstein S.N.W."/>
            <person name="Larsson A."/>
            <person name="Li F.W."/>
            <person name="Perroud P.F."/>
            <person name="Phillips J."/>
            <person name="Ranjan P."/>
            <person name="Rokshar D.S."/>
            <person name="Rothfels C.J."/>
            <person name="Schneider L."/>
            <person name="Shu S."/>
            <person name="Stevenson D.W."/>
            <person name="Thummler F."/>
            <person name="Tillich M."/>
            <person name="Villarreal Aguilar J.C."/>
            <person name="Widiez T."/>
            <person name="Wong G.K."/>
            <person name="Wymore A."/>
            <person name="Zhang Y."/>
            <person name="Zimmer A.D."/>
            <person name="Quatrano R.S."/>
            <person name="Mayer K.F.X."/>
            <person name="Goodstein D."/>
            <person name="Casacuberta J.M."/>
            <person name="Vandepoele K."/>
            <person name="Reski R."/>
            <person name="Cuming A.C."/>
            <person name="Tuskan G.A."/>
            <person name="Maumus F."/>
            <person name="Salse J."/>
            <person name="Schmutz J."/>
            <person name="Rensing S.A."/>
        </authorList>
    </citation>
    <scope>NUCLEOTIDE SEQUENCE [LARGE SCALE GENOMIC DNA]</scope>
    <source>
        <strain evidence="8 9">cv. Gransden 2004</strain>
    </source>
</reference>
<keyword evidence="3 6" id="KW-1133">Transmembrane helix</keyword>
<dbReference type="PANTHER" id="PTHR23423">
    <property type="entry name" value="ORGANIC SOLUTE TRANSPORTER-RELATED"/>
    <property type="match status" value="1"/>
</dbReference>
<keyword evidence="9" id="KW-1185">Reference proteome</keyword>
<protein>
    <submittedName>
        <fullName evidence="7 8">Uncharacterized protein</fullName>
    </submittedName>
</protein>
<dbReference type="Gramene" id="Pp3c13_18320V3.5">
    <property type="protein sequence ID" value="Pp3c13_18320V3.5"/>
    <property type="gene ID" value="Pp3c13_18320"/>
</dbReference>
<dbReference type="EnsemblPlants" id="Pp3c13_18320V3.2">
    <property type="protein sequence ID" value="Pp3c13_18320V3.2"/>
    <property type="gene ID" value="Pp3c13_18320"/>
</dbReference>
<dbReference type="Gramene" id="Pp3c13_18320V3.2">
    <property type="protein sequence ID" value="Pp3c13_18320V3.2"/>
    <property type="gene ID" value="Pp3c13_18320"/>
</dbReference>
<feature type="compositionally biased region" description="Basic and acidic residues" evidence="5">
    <location>
        <begin position="500"/>
        <end position="509"/>
    </location>
</feature>
<feature type="transmembrane region" description="Helical" evidence="6">
    <location>
        <begin position="254"/>
        <end position="278"/>
    </location>
</feature>
<comment type="subcellular location">
    <subcellularLocation>
        <location evidence="1">Membrane</location>
        <topology evidence="1">Multi-pass membrane protein</topology>
    </subcellularLocation>
</comment>
<dbReference type="SMART" id="SM01417">
    <property type="entry name" value="Solute_trans_a"/>
    <property type="match status" value="1"/>
</dbReference>
<dbReference type="AlphaFoldDB" id="A0A2K1JMD1"/>
<dbReference type="Pfam" id="PF03619">
    <property type="entry name" value="Solute_trans_a"/>
    <property type="match status" value="1"/>
</dbReference>
<dbReference type="InterPro" id="IPR005178">
    <property type="entry name" value="Ostalpha/TMEM184C"/>
</dbReference>
<dbReference type="KEGG" id="ppp:112290390"/>
<reference evidence="8" key="3">
    <citation type="submission" date="2020-12" db="UniProtKB">
        <authorList>
            <consortium name="EnsemblPlants"/>
        </authorList>
    </citation>
    <scope>IDENTIFICATION</scope>
</reference>
<keyword evidence="2 6" id="KW-0812">Transmembrane</keyword>
<evidence type="ECO:0000313" key="9">
    <source>
        <dbReference type="Proteomes" id="UP000006727"/>
    </source>
</evidence>
<dbReference type="RefSeq" id="XP_024392346.1">
    <property type="nucleotide sequence ID" value="XM_024536578.2"/>
</dbReference>
<feature type="compositionally biased region" description="Basic and acidic residues" evidence="5">
    <location>
        <begin position="523"/>
        <end position="545"/>
    </location>
</feature>
<evidence type="ECO:0000256" key="2">
    <source>
        <dbReference type="ARBA" id="ARBA00022692"/>
    </source>
</evidence>
<dbReference type="SUPFAM" id="SSF58113">
    <property type="entry name" value="Apolipoprotein A-I"/>
    <property type="match status" value="1"/>
</dbReference>
<feature type="compositionally biased region" description="Basic and acidic residues" evidence="5">
    <location>
        <begin position="459"/>
        <end position="477"/>
    </location>
</feature>
<dbReference type="Gramene" id="Pp3c13_18320V3.1">
    <property type="protein sequence ID" value="Pp3c13_18320V3.1"/>
    <property type="gene ID" value="Pp3c13_18320"/>
</dbReference>
<sequence length="620" mass="69904">MSDMGLPVLIMGRKAWLKLAEPTMIESFALKSGELSLLTWALMISAAFVMFGLCLSSYLLFHHLSGYNKPTEQKWLIGIILMVPVYTITSFSSLCFPMYSIYFEIIGNCYEAFALYSFGRYLIACMGGEESAVQRLIKQGAEGGNDPLLDKEEGPHEVVHPVPLGWVMHNWKLGRSFFDSAKFGIVQYMIIKVGCSWVAFILNMFDLYGEGEFDFSMGYPYITVIQNFSQMWALYCLIQFYYVTKHQLHEINPLAKFLCFKAVVFVTWWQGVIIALLFDTGLAKKWLPSHTSQEQTDMLQTNFQDFLICIEMAIAAVAHIYVYPAVPYRRESSKNLNKLDSVASELEEDIEVAATSLKESVKDVAVGGGEHVVEDVKTTVAQVVEPVESGITNLNETFQVNVSKVNAKLQDNVSKINENVHEKVEKWGGKRSQEVRKEGQYLVNQGDADDTDIVQTEEHVRVEHETDKSESSGRLHSEQSSAETGVMKEEVSGTTTSRSAGEDVPREETTSFTQQKEKKGKAEKRETSSETKEIDDRGRLKKDEGLSVDEMYHLNNTGDVAKKETTAHKFEKNDAGEVVKEERSEEREELDENGHMSKKEVKRNVEDGQVVDALDDNCQG</sequence>
<evidence type="ECO:0000256" key="6">
    <source>
        <dbReference type="SAM" id="Phobius"/>
    </source>
</evidence>
<name>A0A2K1JMD1_PHYPA</name>
<organism evidence="7">
    <name type="scientific">Physcomitrium patens</name>
    <name type="common">Spreading-leaved earth moss</name>
    <name type="synonym">Physcomitrella patens</name>
    <dbReference type="NCBI Taxonomy" id="3218"/>
    <lineage>
        <taxon>Eukaryota</taxon>
        <taxon>Viridiplantae</taxon>
        <taxon>Streptophyta</taxon>
        <taxon>Embryophyta</taxon>
        <taxon>Bryophyta</taxon>
        <taxon>Bryophytina</taxon>
        <taxon>Bryopsida</taxon>
        <taxon>Funariidae</taxon>
        <taxon>Funariales</taxon>
        <taxon>Funariaceae</taxon>
        <taxon>Physcomitrium</taxon>
    </lineage>
</organism>
<evidence type="ECO:0000256" key="3">
    <source>
        <dbReference type="ARBA" id="ARBA00022989"/>
    </source>
</evidence>
<dbReference type="GO" id="GO:0016020">
    <property type="term" value="C:membrane"/>
    <property type="evidence" value="ECO:0000318"/>
    <property type="project" value="GO_Central"/>
</dbReference>
<evidence type="ECO:0000256" key="1">
    <source>
        <dbReference type="ARBA" id="ARBA00004141"/>
    </source>
</evidence>
<dbReference type="Proteomes" id="UP000006727">
    <property type="component" value="Chromosome 13"/>
</dbReference>
<dbReference type="STRING" id="3218.A0A2K1JMD1"/>
<evidence type="ECO:0000313" key="8">
    <source>
        <dbReference type="EnsemblPlants" id="Pp3c13_18320V3.1"/>
    </source>
</evidence>
<feature type="transmembrane region" description="Helical" evidence="6">
    <location>
        <begin position="75"/>
        <end position="96"/>
    </location>
</feature>
<dbReference type="EMBL" id="ABEU02000013">
    <property type="protein sequence ID" value="PNR42711.1"/>
    <property type="molecule type" value="Genomic_DNA"/>
</dbReference>
<reference evidence="7 9" key="1">
    <citation type="journal article" date="2008" name="Science">
        <title>The Physcomitrella genome reveals evolutionary insights into the conquest of land by plants.</title>
        <authorList>
            <person name="Rensing S."/>
            <person name="Lang D."/>
            <person name="Zimmer A."/>
            <person name="Terry A."/>
            <person name="Salamov A."/>
            <person name="Shapiro H."/>
            <person name="Nishiyama T."/>
            <person name="Perroud P.-F."/>
            <person name="Lindquist E."/>
            <person name="Kamisugi Y."/>
            <person name="Tanahashi T."/>
            <person name="Sakakibara K."/>
            <person name="Fujita T."/>
            <person name="Oishi K."/>
            <person name="Shin-I T."/>
            <person name="Kuroki Y."/>
            <person name="Toyoda A."/>
            <person name="Suzuki Y."/>
            <person name="Hashimoto A."/>
            <person name="Yamaguchi K."/>
            <person name="Sugano A."/>
            <person name="Kohara Y."/>
            <person name="Fujiyama A."/>
            <person name="Anterola A."/>
            <person name="Aoki S."/>
            <person name="Ashton N."/>
            <person name="Barbazuk W.B."/>
            <person name="Barker E."/>
            <person name="Bennetzen J."/>
            <person name="Bezanilla M."/>
            <person name="Blankenship R."/>
            <person name="Cho S.H."/>
            <person name="Dutcher S."/>
            <person name="Estelle M."/>
            <person name="Fawcett J.A."/>
            <person name="Gundlach H."/>
            <person name="Hanada K."/>
            <person name="Heyl A."/>
            <person name="Hicks K.A."/>
            <person name="Hugh J."/>
            <person name="Lohr M."/>
            <person name="Mayer K."/>
            <person name="Melkozernov A."/>
            <person name="Murata T."/>
            <person name="Nelson D."/>
            <person name="Pils B."/>
            <person name="Prigge M."/>
            <person name="Reiss B."/>
            <person name="Renner T."/>
            <person name="Rombauts S."/>
            <person name="Rushton P."/>
            <person name="Sanderfoot A."/>
            <person name="Schween G."/>
            <person name="Shiu S.-H."/>
            <person name="Stueber K."/>
            <person name="Theodoulou F.L."/>
            <person name="Tu H."/>
            <person name="Van de Peer Y."/>
            <person name="Verrier P.J."/>
            <person name="Waters E."/>
            <person name="Wood A."/>
            <person name="Yang L."/>
            <person name="Cove D."/>
            <person name="Cuming A."/>
            <person name="Hasebe M."/>
            <person name="Lucas S."/>
            <person name="Mishler D.B."/>
            <person name="Reski R."/>
            <person name="Grigoriev I."/>
            <person name="Quatrano R.S."/>
            <person name="Boore J.L."/>
        </authorList>
    </citation>
    <scope>NUCLEOTIDE SEQUENCE [LARGE SCALE GENOMIC DNA]</scope>
    <source>
        <strain evidence="8 9">cv. Gransden 2004</strain>
    </source>
</reference>
<proteinExistence type="predicted"/>